<evidence type="ECO:0000313" key="8">
    <source>
        <dbReference type="Proteomes" id="UP000239485"/>
    </source>
</evidence>
<comment type="caution">
    <text evidence="7">The sequence shown here is derived from an EMBL/GenBank/DDBJ whole genome shotgun (WGS) entry which is preliminary data.</text>
</comment>
<comment type="cofactor">
    <cofactor evidence="6">
        <name>Mg(2+)</name>
        <dbReference type="ChEBI" id="CHEBI:18420"/>
    </cofactor>
</comment>
<evidence type="ECO:0000256" key="4">
    <source>
        <dbReference type="ARBA" id="ARBA00022759"/>
    </source>
</evidence>
<dbReference type="AlphaFoldDB" id="A0A2S6ISN5"/>
<keyword evidence="6" id="KW-0460">Magnesium</keyword>
<dbReference type="Pfam" id="PF04493">
    <property type="entry name" value="Endonuclease_5"/>
    <property type="match status" value="1"/>
</dbReference>
<reference evidence="7 8" key="1">
    <citation type="submission" date="2018-02" db="EMBL/GenBank/DDBJ databases">
        <title>Genomic Encyclopedia of Archaeal and Bacterial Type Strains, Phase II (KMG-II): from individual species to whole genera.</title>
        <authorList>
            <person name="Goeker M."/>
        </authorList>
    </citation>
    <scope>NUCLEOTIDE SEQUENCE [LARGE SCALE GENOMIC DNA]</scope>
    <source>
        <strain evidence="7 8">DSM 22857</strain>
    </source>
</reference>
<keyword evidence="5 6" id="KW-0378">Hydrolase</keyword>
<feature type="binding site" evidence="6">
    <location>
        <position position="122"/>
    </location>
    <ligand>
        <name>Mg(2+)</name>
        <dbReference type="ChEBI" id="CHEBI:18420"/>
    </ligand>
</feature>
<evidence type="ECO:0000256" key="6">
    <source>
        <dbReference type="HAMAP-Rule" id="MF_00801"/>
    </source>
</evidence>
<dbReference type="EC" id="3.1.21.7" evidence="6"/>
<evidence type="ECO:0000256" key="3">
    <source>
        <dbReference type="ARBA" id="ARBA00022722"/>
    </source>
</evidence>
<dbReference type="OrthoDB" id="9790916at2"/>
<keyword evidence="6" id="KW-0234">DNA repair</keyword>
<dbReference type="GO" id="GO:0000287">
    <property type="term" value="F:magnesium ion binding"/>
    <property type="evidence" value="ECO:0007669"/>
    <property type="project" value="UniProtKB-UniRule"/>
</dbReference>
<gene>
    <name evidence="6" type="primary">nfi</name>
    <name evidence="7" type="ORF">CLV92_10475</name>
</gene>
<feature type="site" description="Interaction with target DNA" evidence="6">
    <location>
        <position position="90"/>
    </location>
</feature>
<organism evidence="7 8">
    <name type="scientific">Kineococcus xinjiangensis</name>
    <dbReference type="NCBI Taxonomy" id="512762"/>
    <lineage>
        <taxon>Bacteria</taxon>
        <taxon>Bacillati</taxon>
        <taxon>Actinomycetota</taxon>
        <taxon>Actinomycetes</taxon>
        <taxon>Kineosporiales</taxon>
        <taxon>Kineosporiaceae</taxon>
        <taxon>Kineococcus</taxon>
    </lineage>
</organism>
<dbReference type="PANTHER" id="PTHR28511">
    <property type="entry name" value="ENDONUCLEASE V"/>
    <property type="match status" value="1"/>
</dbReference>
<feature type="binding site" evidence="6">
    <location>
        <position position="52"/>
    </location>
    <ligand>
        <name>Mg(2+)</name>
        <dbReference type="ChEBI" id="CHEBI:18420"/>
    </ligand>
</feature>
<dbReference type="GO" id="GO:0006281">
    <property type="term" value="P:DNA repair"/>
    <property type="evidence" value="ECO:0007669"/>
    <property type="project" value="UniProtKB-UniRule"/>
</dbReference>
<keyword evidence="4 6" id="KW-0255">Endonuclease</keyword>
<keyword evidence="2 6" id="KW-0963">Cytoplasm</keyword>
<dbReference type="EMBL" id="PTJD01000004">
    <property type="protein sequence ID" value="PPK97257.1"/>
    <property type="molecule type" value="Genomic_DNA"/>
</dbReference>
<name>A0A2S6ISN5_9ACTN</name>
<dbReference type="HAMAP" id="MF_00801">
    <property type="entry name" value="Endonuclease_5"/>
    <property type="match status" value="1"/>
</dbReference>
<dbReference type="GO" id="GO:0003727">
    <property type="term" value="F:single-stranded RNA binding"/>
    <property type="evidence" value="ECO:0007669"/>
    <property type="project" value="TreeGrafter"/>
</dbReference>
<dbReference type="Gene3D" id="3.30.2170.10">
    <property type="entry name" value="archaeoglobus fulgidus dsm 4304 superfamily"/>
    <property type="match status" value="1"/>
</dbReference>
<dbReference type="CDD" id="cd06559">
    <property type="entry name" value="Endonuclease_V"/>
    <property type="match status" value="1"/>
</dbReference>
<dbReference type="RefSeq" id="WP_104432096.1">
    <property type="nucleotide sequence ID" value="NZ_PTJD01000004.1"/>
</dbReference>
<protein>
    <recommendedName>
        <fullName evidence="6">Endonuclease V</fullName>
        <ecNumber evidence="6">3.1.21.7</ecNumber>
    </recommendedName>
    <alternativeName>
        <fullName evidence="6">Deoxyinosine 3'endonuclease</fullName>
    </alternativeName>
    <alternativeName>
        <fullName evidence="6">Deoxyribonuclease V</fullName>
        <shortName evidence="6">DNase V</shortName>
    </alternativeName>
</protein>
<evidence type="ECO:0000313" key="7">
    <source>
        <dbReference type="EMBL" id="PPK97257.1"/>
    </source>
</evidence>
<comment type="catalytic activity">
    <reaction evidence="6">
        <text>Endonucleolytic cleavage at apurinic or apyrimidinic sites to products with a 5'-phosphate.</text>
        <dbReference type="EC" id="3.1.21.7"/>
    </reaction>
</comment>
<comment type="similarity">
    <text evidence="6">Belongs to the endonuclease V family.</text>
</comment>
<dbReference type="GO" id="GO:0005737">
    <property type="term" value="C:cytoplasm"/>
    <property type="evidence" value="ECO:0007669"/>
    <property type="project" value="UniProtKB-SubCell"/>
</dbReference>
<keyword evidence="6" id="KW-0227">DNA damage</keyword>
<dbReference type="InterPro" id="IPR007581">
    <property type="entry name" value="Endonuclease-V"/>
</dbReference>
<dbReference type="PANTHER" id="PTHR28511:SF1">
    <property type="entry name" value="ENDONUCLEASE V"/>
    <property type="match status" value="1"/>
</dbReference>
<dbReference type="Proteomes" id="UP000239485">
    <property type="component" value="Unassembled WGS sequence"/>
</dbReference>
<keyword evidence="8" id="KW-1185">Reference proteome</keyword>
<comment type="subcellular location">
    <subcellularLocation>
        <location evidence="1 6">Cytoplasm</location>
    </subcellularLocation>
</comment>
<keyword evidence="3 6" id="KW-0540">Nuclease</keyword>
<accession>A0A2S6ISN5</accession>
<keyword evidence="6" id="KW-0479">Metal-binding</keyword>
<dbReference type="GO" id="GO:0043737">
    <property type="term" value="F:deoxyribonuclease V activity"/>
    <property type="evidence" value="ECO:0007669"/>
    <property type="project" value="UniProtKB-UniRule"/>
</dbReference>
<comment type="function">
    <text evidence="6">DNA repair enzyme involved in the repair of deaminated bases. Selectively cleaves double-stranded DNA at the second phosphodiester bond 3' to a deoxyinosine leaving behind the intact lesion on the nicked DNA.</text>
</comment>
<sequence length="236" mass="24500">MSDPTLTAAELAAVDLGSLTPPEAEALQRRIAASVEVAPLPLGGLRTVAGLDVAYSRTSDTVTAAVVVLDATTQQVLAQATATGTATFPYVPGLLAFREVPVLLRAWERLEVAEPPDVLVCDGAGRAHPRRAGLACHLGLLLGLPSVGVSKTPSVGGHEPPGPARGDWAPVVDGGEVVGRALRTRDGTKEVWMSVGHRADLDSATALVLATATRYRLPEPVRAADHLGRRVLRAGV</sequence>
<evidence type="ECO:0000256" key="1">
    <source>
        <dbReference type="ARBA" id="ARBA00004496"/>
    </source>
</evidence>
<dbReference type="GO" id="GO:0016891">
    <property type="term" value="F:RNA endonuclease activity producing 5'-phosphomonoesters, hydrolytic mechanism"/>
    <property type="evidence" value="ECO:0007669"/>
    <property type="project" value="TreeGrafter"/>
</dbReference>
<evidence type="ECO:0000256" key="5">
    <source>
        <dbReference type="ARBA" id="ARBA00022801"/>
    </source>
</evidence>
<evidence type="ECO:0000256" key="2">
    <source>
        <dbReference type="ARBA" id="ARBA00022490"/>
    </source>
</evidence>
<proteinExistence type="inferred from homology"/>